<evidence type="ECO:0000256" key="8">
    <source>
        <dbReference type="ARBA" id="ARBA00022989"/>
    </source>
</evidence>
<feature type="domain" description="DAC" evidence="11">
    <location>
        <begin position="85"/>
        <end position="242"/>
    </location>
</feature>
<keyword evidence="8 10" id="KW-1133">Transmembrane helix</keyword>
<dbReference type="InterPro" id="IPR045585">
    <property type="entry name" value="CdaA_N"/>
</dbReference>
<dbReference type="Gene3D" id="3.40.1700.10">
    <property type="entry name" value="DNA integrity scanning protein, DisA, N-terminal domain"/>
    <property type="match status" value="1"/>
</dbReference>
<evidence type="ECO:0000256" key="7">
    <source>
        <dbReference type="ARBA" id="ARBA00022840"/>
    </source>
</evidence>
<evidence type="ECO:0000313" key="12">
    <source>
        <dbReference type="EMBL" id="SUZ62799.1"/>
    </source>
</evidence>
<dbReference type="GO" id="GO:0006171">
    <property type="term" value="P:cAMP biosynthetic process"/>
    <property type="evidence" value="ECO:0007669"/>
    <property type="project" value="InterPro"/>
</dbReference>
<dbReference type="PANTHER" id="PTHR34185">
    <property type="entry name" value="DIADENYLATE CYCLASE"/>
    <property type="match status" value="1"/>
</dbReference>
<feature type="transmembrane region" description="Helical" evidence="10">
    <location>
        <begin position="42"/>
        <end position="60"/>
    </location>
</feature>
<keyword evidence="7" id="KW-0067">ATP-binding</keyword>
<keyword evidence="6" id="KW-0547">Nucleotide-binding</keyword>
<dbReference type="PANTHER" id="PTHR34185:SF1">
    <property type="entry name" value="DIADENYLATE CYCLASE"/>
    <property type="match status" value="1"/>
</dbReference>
<name>A0A381P985_9ZZZZ</name>
<proteinExistence type="inferred from homology"/>
<dbReference type="InterPro" id="IPR050338">
    <property type="entry name" value="DisA"/>
</dbReference>
<evidence type="ECO:0000256" key="3">
    <source>
        <dbReference type="ARBA" id="ARBA00022679"/>
    </source>
</evidence>
<keyword evidence="9 10" id="KW-0472">Membrane</keyword>
<dbReference type="Pfam" id="PF19293">
    <property type="entry name" value="CdaA_N"/>
    <property type="match status" value="1"/>
</dbReference>
<dbReference type="EMBL" id="UINC01000888">
    <property type="protein sequence ID" value="SUZ62799.1"/>
    <property type="molecule type" value="Genomic_DNA"/>
</dbReference>
<dbReference type="FunFam" id="3.40.1700.10:FF:000002">
    <property type="entry name" value="Diadenylate cyclase"/>
    <property type="match status" value="1"/>
</dbReference>
<evidence type="ECO:0000256" key="5">
    <source>
        <dbReference type="ARBA" id="ARBA00022695"/>
    </source>
</evidence>
<dbReference type="SUPFAM" id="SSF143597">
    <property type="entry name" value="YojJ-like"/>
    <property type="match status" value="1"/>
</dbReference>
<protein>
    <recommendedName>
        <fullName evidence="11">DAC domain-containing protein</fullName>
    </recommendedName>
</protein>
<dbReference type="InterPro" id="IPR036888">
    <property type="entry name" value="DNA_integrity_DisA_N_sf"/>
</dbReference>
<sequence>MSQLWSQLEFFRPGWRDFLQILIVAFLLFRLLLIIQRTRAMQILLGVLLLAAAYLLSQVLELTLIETLLGYLLQYGVIAGLVVFQPELRTALTRLGQSRLLRIVSPMPEGQLIDEIVHGVEELARKKIGAIIVLEQDVGLDEYAHTGSRERVDVSASMLQTIFSPGTPLHDGAVIIVGGEIRAAGAILPLTQHAVTDKTLGTRHRAAIGLSEETDALVIVVSEETAKISIALRGSLERDVDAARLREILGGTMPERSAALAPSPTLA</sequence>
<evidence type="ECO:0000256" key="1">
    <source>
        <dbReference type="ARBA" id="ARBA00000877"/>
    </source>
</evidence>
<comment type="catalytic activity">
    <reaction evidence="1">
        <text>2 ATP = 3',3'-c-di-AMP + 2 diphosphate</text>
        <dbReference type="Rhea" id="RHEA:35655"/>
        <dbReference type="ChEBI" id="CHEBI:30616"/>
        <dbReference type="ChEBI" id="CHEBI:33019"/>
        <dbReference type="ChEBI" id="CHEBI:71500"/>
        <dbReference type="EC" id="2.7.7.85"/>
    </reaction>
</comment>
<dbReference type="InterPro" id="IPR014046">
    <property type="entry name" value="C-di-AMP_synthase"/>
</dbReference>
<evidence type="ECO:0000256" key="10">
    <source>
        <dbReference type="SAM" id="Phobius"/>
    </source>
</evidence>
<dbReference type="PROSITE" id="PS51794">
    <property type="entry name" value="DAC"/>
    <property type="match status" value="1"/>
</dbReference>
<evidence type="ECO:0000256" key="2">
    <source>
        <dbReference type="ARBA" id="ARBA00022475"/>
    </source>
</evidence>
<keyword evidence="2" id="KW-1003">Cell membrane</keyword>
<dbReference type="PIRSF" id="PIRSF004793">
    <property type="entry name" value="UCP004793"/>
    <property type="match status" value="1"/>
</dbReference>
<dbReference type="InterPro" id="IPR003390">
    <property type="entry name" value="DNA_integrity_scan_DisA_N"/>
</dbReference>
<dbReference type="GO" id="GO:0004016">
    <property type="term" value="F:adenylate cyclase activity"/>
    <property type="evidence" value="ECO:0007669"/>
    <property type="project" value="InterPro"/>
</dbReference>
<dbReference type="HAMAP" id="MF_01499">
    <property type="entry name" value="DacA"/>
    <property type="match status" value="1"/>
</dbReference>
<evidence type="ECO:0000256" key="9">
    <source>
        <dbReference type="ARBA" id="ARBA00023136"/>
    </source>
</evidence>
<reference evidence="12" key="1">
    <citation type="submission" date="2018-05" db="EMBL/GenBank/DDBJ databases">
        <authorList>
            <person name="Lanie J.A."/>
            <person name="Ng W.-L."/>
            <person name="Kazmierczak K.M."/>
            <person name="Andrzejewski T.M."/>
            <person name="Davidsen T.M."/>
            <person name="Wayne K.J."/>
            <person name="Tettelin H."/>
            <person name="Glass J.I."/>
            <person name="Rusch D."/>
            <person name="Podicherti R."/>
            <person name="Tsui H.-C.T."/>
            <person name="Winkler M.E."/>
        </authorList>
    </citation>
    <scope>NUCLEOTIDE SEQUENCE</scope>
</reference>
<dbReference type="Pfam" id="PF02457">
    <property type="entry name" value="DAC"/>
    <property type="match status" value="1"/>
</dbReference>
<dbReference type="GO" id="GO:0005524">
    <property type="term" value="F:ATP binding"/>
    <property type="evidence" value="ECO:0007669"/>
    <property type="project" value="UniProtKB-KW"/>
</dbReference>
<keyword evidence="4 10" id="KW-0812">Transmembrane</keyword>
<keyword evidence="5" id="KW-0548">Nucleotidyltransferase</keyword>
<accession>A0A381P985</accession>
<gene>
    <name evidence="12" type="ORF">METZ01_LOCUS15653</name>
</gene>
<dbReference type="GO" id="GO:0106408">
    <property type="term" value="F:diadenylate cyclase activity"/>
    <property type="evidence" value="ECO:0007669"/>
    <property type="project" value="UniProtKB-EC"/>
</dbReference>
<organism evidence="12">
    <name type="scientific">marine metagenome</name>
    <dbReference type="NCBI Taxonomy" id="408172"/>
    <lineage>
        <taxon>unclassified sequences</taxon>
        <taxon>metagenomes</taxon>
        <taxon>ecological metagenomes</taxon>
    </lineage>
</organism>
<keyword evidence="3" id="KW-0808">Transferase</keyword>
<evidence type="ECO:0000259" key="11">
    <source>
        <dbReference type="PROSITE" id="PS51794"/>
    </source>
</evidence>
<dbReference type="NCBIfam" id="TIGR00159">
    <property type="entry name" value="diadenylate cyclase CdaA"/>
    <property type="match status" value="1"/>
</dbReference>
<feature type="transmembrane region" description="Helical" evidence="10">
    <location>
        <begin position="18"/>
        <end position="35"/>
    </location>
</feature>
<dbReference type="AlphaFoldDB" id="A0A381P985"/>
<evidence type="ECO:0000256" key="6">
    <source>
        <dbReference type="ARBA" id="ARBA00022741"/>
    </source>
</evidence>
<dbReference type="InterPro" id="IPR034701">
    <property type="entry name" value="CdaA"/>
</dbReference>
<evidence type="ECO:0000256" key="4">
    <source>
        <dbReference type="ARBA" id="ARBA00022692"/>
    </source>
</evidence>